<proteinExistence type="inferred from homology"/>
<dbReference type="InterPro" id="IPR003808">
    <property type="entry name" value="Fe-S_metab-assoc_dom"/>
</dbReference>
<feature type="domain" description="Fe-S metabolism associated" evidence="2">
    <location>
        <begin position="15"/>
        <end position="133"/>
    </location>
</feature>
<gene>
    <name evidence="3" type="ORF">B0I24_10279</name>
    <name evidence="4" type="ORF">CWE07_05180</name>
</gene>
<evidence type="ECO:0000256" key="1">
    <source>
        <dbReference type="ARBA" id="ARBA00010282"/>
    </source>
</evidence>
<dbReference type="Pfam" id="PF02657">
    <property type="entry name" value="SufE"/>
    <property type="match status" value="1"/>
</dbReference>
<dbReference type="Proteomes" id="UP000287865">
    <property type="component" value="Unassembled WGS sequence"/>
</dbReference>
<dbReference type="PANTHER" id="PTHR43597:SF5">
    <property type="entry name" value="SUFE-LIKE PROTEIN 2, CHLOROPLASTIC"/>
    <property type="match status" value="1"/>
</dbReference>
<sequence>MLLPLTPAASDLKHQLTQQRNWQDTYRQLLLAARQQPPLDPTACNEQHRVDGCEAKVWLQVSNANGQLNFTFASESRMVYALTYAALLPLQGQPPSFATNFDIQDWLQQCNLSHQLAPSRSNGLYQIIRRAQQLAQAFS</sequence>
<reference evidence="3 5" key="2">
    <citation type="submission" date="2018-06" db="EMBL/GenBank/DDBJ databases">
        <title>Genomic Encyclopedia of Type Strains, Phase III (KMG-III): the genomes of soil and plant-associated and newly described type strains.</title>
        <authorList>
            <person name="Whitman W."/>
        </authorList>
    </citation>
    <scope>NUCLEOTIDE SEQUENCE [LARGE SCALE GENOMIC DNA]</scope>
    <source>
        <strain evidence="3 5">CGMCC 1.15366</strain>
    </source>
</reference>
<reference evidence="4 6" key="1">
    <citation type="journal article" date="2018" name="Front. Microbiol.">
        <title>Genome-Based Analysis Reveals the Taxonomy and Diversity of the Family Idiomarinaceae.</title>
        <authorList>
            <person name="Liu Y."/>
            <person name="Lai Q."/>
            <person name="Shao Z."/>
        </authorList>
    </citation>
    <scope>NUCLEOTIDE SEQUENCE [LARGE SCALE GENOMIC DNA]</scope>
    <source>
        <strain evidence="4 6">CF12-14</strain>
    </source>
</reference>
<dbReference type="OrthoDB" id="9799320at2"/>
<evidence type="ECO:0000313" key="4">
    <source>
        <dbReference type="EMBL" id="RUO27337.1"/>
    </source>
</evidence>
<name>A0A327X5N6_9GAMM</name>
<dbReference type="Gene3D" id="3.90.1010.10">
    <property type="match status" value="1"/>
</dbReference>
<evidence type="ECO:0000313" key="5">
    <source>
        <dbReference type="Proteomes" id="UP000249203"/>
    </source>
</evidence>
<dbReference type="Proteomes" id="UP000249203">
    <property type="component" value="Unassembled WGS sequence"/>
</dbReference>
<comment type="caution">
    <text evidence="3">The sequence shown here is derived from an EMBL/GenBank/DDBJ whole genome shotgun (WGS) entry which is preliminary data.</text>
</comment>
<dbReference type="EMBL" id="PIPK01000003">
    <property type="protein sequence ID" value="RUO27337.1"/>
    <property type="molecule type" value="Genomic_DNA"/>
</dbReference>
<organism evidence="3 5">
    <name type="scientific">Aliidiomarina maris</name>
    <dbReference type="NCBI Taxonomy" id="531312"/>
    <lineage>
        <taxon>Bacteria</taxon>
        <taxon>Pseudomonadati</taxon>
        <taxon>Pseudomonadota</taxon>
        <taxon>Gammaproteobacteria</taxon>
        <taxon>Alteromonadales</taxon>
        <taxon>Idiomarinaceae</taxon>
        <taxon>Aliidiomarina</taxon>
    </lineage>
</organism>
<dbReference type="PANTHER" id="PTHR43597">
    <property type="entry name" value="SULFUR ACCEPTOR PROTEIN CSDE"/>
    <property type="match status" value="1"/>
</dbReference>
<dbReference type="SUPFAM" id="SSF82649">
    <property type="entry name" value="SufE/NifU"/>
    <property type="match status" value="1"/>
</dbReference>
<dbReference type="RefSeq" id="WP_111568450.1">
    <property type="nucleotide sequence ID" value="NZ_PIPK01000003.1"/>
</dbReference>
<keyword evidence="6" id="KW-1185">Reference proteome</keyword>
<evidence type="ECO:0000313" key="6">
    <source>
        <dbReference type="Proteomes" id="UP000287865"/>
    </source>
</evidence>
<protein>
    <submittedName>
        <fullName evidence="3">Cysteine desulfuration protein SufE</fullName>
    </submittedName>
</protein>
<evidence type="ECO:0000313" key="3">
    <source>
        <dbReference type="EMBL" id="RAK00654.1"/>
    </source>
</evidence>
<dbReference type="EMBL" id="QLMD01000002">
    <property type="protein sequence ID" value="RAK00654.1"/>
    <property type="molecule type" value="Genomic_DNA"/>
</dbReference>
<evidence type="ECO:0000259" key="2">
    <source>
        <dbReference type="Pfam" id="PF02657"/>
    </source>
</evidence>
<dbReference type="AlphaFoldDB" id="A0A327X5N6"/>
<comment type="similarity">
    <text evidence="1">Belongs to the SufE family.</text>
</comment>
<accession>A0A327X5N6</accession>